<dbReference type="PANTHER" id="PTHR33021">
    <property type="entry name" value="BLUE COPPER PROTEIN"/>
    <property type="match status" value="1"/>
</dbReference>
<accession>A0A1U7ZU76</accession>
<comment type="similarity">
    <text evidence="8">Belongs to the early nodulin-like (ENODL) family.</text>
</comment>
<feature type="chain" id="PRO_5010587812" evidence="10">
    <location>
        <begin position="28"/>
        <end position="193"/>
    </location>
</feature>
<feature type="signal peptide" evidence="10">
    <location>
        <begin position="1"/>
        <end position="27"/>
    </location>
</feature>
<organism evidence="12 13">
    <name type="scientific">Nelumbo nucifera</name>
    <name type="common">Sacred lotus</name>
    <dbReference type="NCBI Taxonomy" id="4432"/>
    <lineage>
        <taxon>Eukaryota</taxon>
        <taxon>Viridiplantae</taxon>
        <taxon>Streptophyta</taxon>
        <taxon>Embryophyta</taxon>
        <taxon>Tracheophyta</taxon>
        <taxon>Spermatophyta</taxon>
        <taxon>Magnoliopsida</taxon>
        <taxon>Proteales</taxon>
        <taxon>Nelumbonaceae</taxon>
        <taxon>Nelumbo</taxon>
    </lineage>
</organism>
<dbReference type="FunFam" id="2.60.40.420:FF:000010">
    <property type="entry name" value="Early nodulin-like protein 1"/>
    <property type="match status" value="1"/>
</dbReference>
<keyword evidence="2" id="KW-0336">GPI-anchor</keyword>
<dbReference type="OMA" id="VYTYWSK"/>
<dbReference type="GO" id="GO:0005886">
    <property type="term" value="C:plasma membrane"/>
    <property type="evidence" value="ECO:0000318"/>
    <property type="project" value="GO_Central"/>
</dbReference>
<dbReference type="GO" id="GO:0009055">
    <property type="term" value="F:electron transfer activity"/>
    <property type="evidence" value="ECO:0007669"/>
    <property type="project" value="InterPro"/>
</dbReference>
<keyword evidence="6" id="KW-0325">Glycoprotein</keyword>
<dbReference type="InterPro" id="IPR008972">
    <property type="entry name" value="Cupredoxin"/>
</dbReference>
<evidence type="ECO:0000313" key="12">
    <source>
        <dbReference type="Proteomes" id="UP000189703"/>
    </source>
</evidence>
<evidence type="ECO:0000256" key="3">
    <source>
        <dbReference type="ARBA" id="ARBA00022729"/>
    </source>
</evidence>
<dbReference type="GO" id="GO:0012505">
    <property type="term" value="C:endomembrane system"/>
    <property type="evidence" value="ECO:0007669"/>
    <property type="project" value="UniProtKB-SubCell"/>
</dbReference>
<dbReference type="STRING" id="4432.A0A1U7ZU76"/>
<sequence length="193" mass="20858">MANFRSTRCQLFCAFQLLLLLQTQVTCYRYKVGDLDAWGVPTSANRHVYTNWSNKHQFRAGDSLWFLYPPSQDSVIQVTEEAFNTCNLKDPILYMNDGNSLFNITSPGKLYFTSGVPGHCEKLQKLEISVLFANGSALPPSYDTSALPATSPAYPTVFGSIPAASSAALPLQSFSASIAAGVGLAIALICGGM</sequence>
<name>A0A1U7ZU76_NELNU</name>
<feature type="domain" description="Phytocyanin" evidence="11">
    <location>
        <begin position="28"/>
        <end position="132"/>
    </location>
</feature>
<dbReference type="InterPro" id="IPR003245">
    <property type="entry name" value="Phytocyanin_dom"/>
</dbReference>
<dbReference type="GeneID" id="104594076"/>
<evidence type="ECO:0000256" key="7">
    <source>
        <dbReference type="ARBA" id="ARBA00023288"/>
    </source>
</evidence>
<evidence type="ECO:0000256" key="2">
    <source>
        <dbReference type="ARBA" id="ARBA00022622"/>
    </source>
</evidence>
<evidence type="ECO:0000313" key="13">
    <source>
        <dbReference type="RefSeq" id="XP_010252509.1"/>
    </source>
</evidence>
<dbReference type="Gene3D" id="2.60.40.420">
    <property type="entry name" value="Cupredoxins - blue copper proteins"/>
    <property type="match status" value="1"/>
</dbReference>
<evidence type="ECO:0000256" key="10">
    <source>
        <dbReference type="SAM" id="SignalP"/>
    </source>
</evidence>
<dbReference type="Pfam" id="PF02298">
    <property type="entry name" value="Cu_bind_like"/>
    <property type="match status" value="1"/>
</dbReference>
<reference evidence="13" key="1">
    <citation type="submission" date="2025-08" db="UniProtKB">
        <authorList>
            <consortium name="RefSeq"/>
        </authorList>
    </citation>
    <scope>IDENTIFICATION</scope>
</reference>
<gene>
    <name evidence="13" type="primary">LOC104594076</name>
</gene>
<dbReference type="AlphaFoldDB" id="A0A1U7ZU76"/>
<evidence type="ECO:0000259" key="11">
    <source>
        <dbReference type="PROSITE" id="PS51485"/>
    </source>
</evidence>
<keyword evidence="4" id="KW-0472">Membrane</keyword>
<comment type="subcellular location">
    <subcellularLocation>
        <location evidence="9">Endomembrane system</location>
        <topology evidence="9">Lipid-anchor</topology>
    </subcellularLocation>
    <subcellularLocation>
        <location evidence="1">Membrane</location>
        <topology evidence="1">Lipid-anchor</topology>
        <topology evidence="1">GPI-anchor</topology>
    </subcellularLocation>
</comment>
<dbReference type="RefSeq" id="XP_010252509.1">
    <property type="nucleotide sequence ID" value="XM_010254207.2"/>
</dbReference>
<dbReference type="PROSITE" id="PS51485">
    <property type="entry name" value="PHYTOCYANIN"/>
    <property type="match status" value="1"/>
</dbReference>
<dbReference type="InterPro" id="IPR039391">
    <property type="entry name" value="Phytocyanin-like"/>
</dbReference>
<dbReference type="FunCoup" id="A0A1U7ZU76">
    <property type="interactions" value="114"/>
</dbReference>
<dbReference type="PANTHER" id="PTHR33021:SF44">
    <property type="entry name" value="EARLY NODULIN-LIKE PROTEIN 8"/>
    <property type="match status" value="1"/>
</dbReference>
<dbReference type="CDD" id="cd11019">
    <property type="entry name" value="OsENODL1_like"/>
    <property type="match status" value="1"/>
</dbReference>
<evidence type="ECO:0000256" key="6">
    <source>
        <dbReference type="ARBA" id="ARBA00023180"/>
    </source>
</evidence>
<evidence type="ECO:0000256" key="8">
    <source>
        <dbReference type="ARBA" id="ARBA00035011"/>
    </source>
</evidence>
<keyword evidence="3 10" id="KW-0732">Signal</keyword>
<evidence type="ECO:0000256" key="9">
    <source>
        <dbReference type="ARBA" id="ARBA00037868"/>
    </source>
</evidence>
<dbReference type="KEGG" id="nnu:104594076"/>
<evidence type="ECO:0000256" key="1">
    <source>
        <dbReference type="ARBA" id="ARBA00004589"/>
    </source>
</evidence>
<evidence type="ECO:0000256" key="5">
    <source>
        <dbReference type="ARBA" id="ARBA00023157"/>
    </source>
</evidence>
<proteinExistence type="inferred from homology"/>
<dbReference type="OrthoDB" id="782862at2759"/>
<dbReference type="InterPro" id="IPR041846">
    <property type="entry name" value="ENL_dom"/>
</dbReference>
<dbReference type="SUPFAM" id="SSF49503">
    <property type="entry name" value="Cupredoxins"/>
    <property type="match status" value="1"/>
</dbReference>
<keyword evidence="7" id="KW-0449">Lipoprotein</keyword>
<dbReference type="eggNOG" id="ENOG502RZU1">
    <property type="taxonomic scope" value="Eukaryota"/>
</dbReference>
<evidence type="ECO:0000256" key="4">
    <source>
        <dbReference type="ARBA" id="ARBA00023136"/>
    </source>
</evidence>
<keyword evidence="12" id="KW-1185">Reference proteome</keyword>
<dbReference type="GO" id="GO:0098552">
    <property type="term" value="C:side of membrane"/>
    <property type="evidence" value="ECO:0007669"/>
    <property type="project" value="UniProtKB-KW"/>
</dbReference>
<dbReference type="Proteomes" id="UP000189703">
    <property type="component" value="Unplaced"/>
</dbReference>
<keyword evidence="5" id="KW-1015">Disulfide bond</keyword>
<dbReference type="InParanoid" id="A0A1U7ZU76"/>
<protein>
    <submittedName>
        <fullName evidence="13">Mavicyanin</fullName>
    </submittedName>
</protein>